<evidence type="ECO:0000313" key="4">
    <source>
        <dbReference type="EMBL" id="MDE8652069.1"/>
    </source>
</evidence>
<dbReference type="RefSeq" id="WP_275228142.1">
    <property type="nucleotide sequence ID" value="NZ_JARESE010000028.1"/>
</dbReference>
<feature type="region of interest" description="Disordered" evidence="2">
    <location>
        <begin position="195"/>
        <end position="222"/>
    </location>
</feature>
<dbReference type="SUPFAM" id="SSF111384">
    <property type="entry name" value="OmpH-like"/>
    <property type="match status" value="1"/>
</dbReference>
<dbReference type="Pfam" id="PF03938">
    <property type="entry name" value="OmpH"/>
    <property type="match status" value="1"/>
</dbReference>
<protein>
    <submittedName>
        <fullName evidence="4">OmpH family outer membrane protein</fullName>
    </submittedName>
</protein>
<dbReference type="Proteomes" id="UP001216253">
    <property type="component" value="Unassembled WGS sequence"/>
</dbReference>
<feature type="coiled-coil region" evidence="1">
    <location>
        <begin position="58"/>
        <end position="85"/>
    </location>
</feature>
<keyword evidence="3" id="KW-0732">Signal</keyword>
<evidence type="ECO:0000256" key="2">
    <source>
        <dbReference type="SAM" id="MobiDB-lite"/>
    </source>
</evidence>
<proteinExistence type="predicted"/>
<feature type="signal peptide" evidence="3">
    <location>
        <begin position="1"/>
        <end position="25"/>
    </location>
</feature>
<dbReference type="EMBL" id="JARESE010000028">
    <property type="protein sequence ID" value="MDE8652069.1"/>
    <property type="molecule type" value="Genomic_DNA"/>
</dbReference>
<comment type="caution">
    <text evidence="4">The sequence shown here is derived from an EMBL/GenBank/DDBJ whole genome shotgun (WGS) entry which is preliminary data.</text>
</comment>
<accession>A0ABT5WPX0</accession>
<dbReference type="InterPro" id="IPR024930">
    <property type="entry name" value="Skp_dom_sf"/>
</dbReference>
<evidence type="ECO:0000256" key="3">
    <source>
        <dbReference type="SAM" id="SignalP"/>
    </source>
</evidence>
<feature type="chain" id="PRO_5047177083" evidence="3">
    <location>
        <begin position="26"/>
        <end position="222"/>
    </location>
</feature>
<reference evidence="4 5" key="1">
    <citation type="submission" date="2023-03" db="EMBL/GenBank/DDBJ databases">
        <title>NovoSphingobium album sp. nov. isolated from polycyclic aromatic hydrocarbons- and heavy-metal polluted soil.</title>
        <authorList>
            <person name="Liu Z."/>
            <person name="Wang K."/>
        </authorList>
    </citation>
    <scope>NUCLEOTIDE SEQUENCE [LARGE SCALE GENOMIC DNA]</scope>
    <source>
        <strain evidence="4 5">H3SJ31-1</strain>
    </source>
</reference>
<keyword evidence="1" id="KW-0175">Coiled coil</keyword>
<gene>
    <name evidence="4" type="ORF">PYV00_10095</name>
</gene>
<feature type="compositionally biased region" description="Low complexity" evidence="2">
    <location>
        <begin position="205"/>
        <end position="222"/>
    </location>
</feature>
<evidence type="ECO:0000313" key="5">
    <source>
        <dbReference type="Proteomes" id="UP001216253"/>
    </source>
</evidence>
<keyword evidence="5" id="KW-1185">Reference proteome</keyword>
<organism evidence="4 5">
    <name type="scientific">Novosphingobium album</name>
    <name type="common">ex Liu et al. 2023</name>
    <dbReference type="NCBI Taxonomy" id="3031130"/>
    <lineage>
        <taxon>Bacteria</taxon>
        <taxon>Pseudomonadati</taxon>
        <taxon>Pseudomonadota</taxon>
        <taxon>Alphaproteobacteria</taxon>
        <taxon>Sphingomonadales</taxon>
        <taxon>Sphingomonadaceae</taxon>
        <taxon>Novosphingobium</taxon>
    </lineage>
</organism>
<evidence type="ECO:0000256" key="1">
    <source>
        <dbReference type="SAM" id="Coils"/>
    </source>
</evidence>
<dbReference type="SMART" id="SM00935">
    <property type="entry name" value="OmpH"/>
    <property type="match status" value="1"/>
</dbReference>
<name>A0ABT5WPX0_9SPHN</name>
<dbReference type="InterPro" id="IPR005632">
    <property type="entry name" value="Chaperone_Skp"/>
</dbReference>
<dbReference type="Gene3D" id="3.30.910.20">
    <property type="entry name" value="Skp domain"/>
    <property type="match status" value="1"/>
</dbReference>
<sequence>MNIILKSALAASLMAGTVAAQPALAQDAGTIVQGIAIANLEAVVANSTAFTTAEQQRTTTYKAQLDQAEARRNALNAQIKPLVDKFNVDRQGGKVTQAALEQQANAIQQIQESGQNELQRILEPVAMSRAYVSEQVEDKIDAAVKSAMAKKKISLLLSPQAVLAVNANAYNLNQDILTELNTLIPSAQLVPPAGWEPRQLREARAQQQAAAQPAAKAPAQGR</sequence>